<gene>
    <name evidence="1" type="ORF">AVEN_16748_1</name>
</gene>
<keyword evidence="2" id="KW-1185">Reference proteome</keyword>
<dbReference type="Proteomes" id="UP000499080">
    <property type="component" value="Unassembled WGS sequence"/>
</dbReference>
<name>A0A4Y2LT93_ARAVE</name>
<dbReference type="EMBL" id="BGPR01120121">
    <property type="protein sequence ID" value="GBN17752.1"/>
    <property type="molecule type" value="Genomic_DNA"/>
</dbReference>
<accession>A0A4Y2LT93</accession>
<dbReference type="AlphaFoldDB" id="A0A4Y2LT93"/>
<proteinExistence type="predicted"/>
<comment type="caution">
    <text evidence="1">The sequence shown here is derived from an EMBL/GenBank/DDBJ whole genome shotgun (WGS) entry which is preliminary data.</text>
</comment>
<reference evidence="1 2" key="1">
    <citation type="journal article" date="2019" name="Sci. Rep.">
        <title>Orb-weaving spider Araneus ventricosus genome elucidates the spidroin gene catalogue.</title>
        <authorList>
            <person name="Kono N."/>
            <person name="Nakamura H."/>
            <person name="Ohtoshi R."/>
            <person name="Moran D.A.P."/>
            <person name="Shinohara A."/>
            <person name="Yoshida Y."/>
            <person name="Fujiwara M."/>
            <person name="Mori M."/>
            <person name="Tomita M."/>
            <person name="Arakawa K."/>
        </authorList>
    </citation>
    <scope>NUCLEOTIDE SEQUENCE [LARGE SCALE GENOMIC DNA]</scope>
</reference>
<sequence>MRLCNASSVVWMKIRRRPGAEYKTTRLHSTRLDFEDVVVCVDSREDLYAQKSESNGNAQRTKDFRFKHGLGEIFQRN</sequence>
<organism evidence="1 2">
    <name type="scientific">Araneus ventricosus</name>
    <name type="common">Orbweaver spider</name>
    <name type="synonym">Epeira ventricosa</name>
    <dbReference type="NCBI Taxonomy" id="182803"/>
    <lineage>
        <taxon>Eukaryota</taxon>
        <taxon>Metazoa</taxon>
        <taxon>Ecdysozoa</taxon>
        <taxon>Arthropoda</taxon>
        <taxon>Chelicerata</taxon>
        <taxon>Arachnida</taxon>
        <taxon>Araneae</taxon>
        <taxon>Araneomorphae</taxon>
        <taxon>Entelegynae</taxon>
        <taxon>Araneoidea</taxon>
        <taxon>Araneidae</taxon>
        <taxon>Araneus</taxon>
    </lineage>
</organism>
<protein>
    <submittedName>
        <fullName evidence="1">Uncharacterized protein</fullName>
    </submittedName>
</protein>
<evidence type="ECO:0000313" key="2">
    <source>
        <dbReference type="Proteomes" id="UP000499080"/>
    </source>
</evidence>
<evidence type="ECO:0000313" key="1">
    <source>
        <dbReference type="EMBL" id="GBN17752.1"/>
    </source>
</evidence>